<dbReference type="EMBL" id="LLXI01001874">
    <property type="protein sequence ID" value="PKY55502.1"/>
    <property type="molecule type" value="Genomic_DNA"/>
</dbReference>
<feature type="region of interest" description="Disordered" evidence="1">
    <location>
        <begin position="1"/>
        <end position="21"/>
    </location>
</feature>
<proteinExistence type="predicted"/>
<evidence type="ECO:0000313" key="3">
    <source>
        <dbReference type="Proteomes" id="UP000234323"/>
    </source>
</evidence>
<dbReference type="AlphaFoldDB" id="A0A2I1H9F3"/>
<evidence type="ECO:0000313" key="2">
    <source>
        <dbReference type="EMBL" id="PKY55502.1"/>
    </source>
</evidence>
<reference evidence="2 3" key="1">
    <citation type="submission" date="2015-10" db="EMBL/GenBank/DDBJ databases">
        <title>Genome analyses suggest a sexual origin of heterokaryosis in a supposedly ancient asexual fungus.</title>
        <authorList>
            <person name="Ropars J."/>
            <person name="Sedzielewska K."/>
            <person name="Noel J."/>
            <person name="Charron P."/>
            <person name="Farinelli L."/>
            <person name="Marton T."/>
            <person name="Kruger M."/>
            <person name="Pelin A."/>
            <person name="Brachmann A."/>
            <person name="Corradi N."/>
        </authorList>
    </citation>
    <scope>NUCLEOTIDE SEQUENCE [LARGE SCALE GENOMIC DNA]</scope>
    <source>
        <strain evidence="2 3">A4</strain>
    </source>
</reference>
<accession>A0A2I1H9F3</accession>
<sequence length="232" mass="27674">MEEHAEGALSENTLSSEEFDPNQLEEDNGDVRFQELVPQRLFQEAVVAYEYILTRIQFYAQGYNVCKECSKKYKLTSSVTTLRKHLQTHQWLIRGFQPFSVFDDPSFRVYINSLNSRYVLPDRHKAKETFSSIRLGICSKKHQAESISQSRKPLMFTESKKKMMVNKIKSRIYDIYEVYMIFLRQNWIMFRNIRNIREYQPKAIFQVFLDITGRVSSKDRRVEKWITITRIP</sequence>
<protein>
    <recommendedName>
        <fullName evidence="4">BED-type domain-containing protein</fullName>
    </recommendedName>
</protein>
<evidence type="ECO:0000256" key="1">
    <source>
        <dbReference type="SAM" id="MobiDB-lite"/>
    </source>
</evidence>
<comment type="caution">
    <text evidence="2">The sequence shown here is derived from an EMBL/GenBank/DDBJ whole genome shotgun (WGS) entry which is preliminary data.</text>
</comment>
<organism evidence="2 3">
    <name type="scientific">Rhizophagus irregularis</name>
    <dbReference type="NCBI Taxonomy" id="588596"/>
    <lineage>
        <taxon>Eukaryota</taxon>
        <taxon>Fungi</taxon>
        <taxon>Fungi incertae sedis</taxon>
        <taxon>Mucoromycota</taxon>
        <taxon>Glomeromycotina</taxon>
        <taxon>Glomeromycetes</taxon>
        <taxon>Glomerales</taxon>
        <taxon>Glomeraceae</taxon>
        <taxon>Rhizophagus</taxon>
    </lineage>
</organism>
<evidence type="ECO:0008006" key="4">
    <source>
        <dbReference type="Google" id="ProtNLM"/>
    </source>
</evidence>
<keyword evidence="3" id="KW-1185">Reference proteome</keyword>
<dbReference type="Proteomes" id="UP000234323">
    <property type="component" value="Unassembled WGS sequence"/>
</dbReference>
<gene>
    <name evidence="2" type="ORF">RhiirA4_548770</name>
</gene>
<name>A0A2I1H9F3_9GLOM</name>